<dbReference type="Gene3D" id="3.30.70.2660">
    <property type="match status" value="1"/>
</dbReference>
<dbReference type="GO" id="GO:0051607">
    <property type="term" value="P:defense response to virus"/>
    <property type="evidence" value="ECO:0007669"/>
    <property type="project" value="UniProtKB-KW"/>
</dbReference>
<name>E1JXX4_SOLFR</name>
<dbReference type="NCBIfam" id="TIGR02593">
    <property type="entry name" value="CRISPR_cas5"/>
    <property type="match status" value="1"/>
</dbReference>
<dbReference type="OrthoDB" id="5704083at2"/>
<organism evidence="2 3">
    <name type="scientific">Solidesulfovibrio fructosivorans JJ]</name>
    <dbReference type="NCBI Taxonomy" id="596151"/>
    <lineage>
        <taxon>Bacteria</taxon>
        <taxon>Pseudomonadati</taxon>
        <taxon>Thermodesulfobacteriota</taxon>
        <taxon>Desulfovibrionia</taxon>
        <taxon>Desulfovibrionales</taxon>
        <taxon>Desulfovibrionaceae</taxon>
        <taxon>Solidesulfovibrio</taxon>
    </lineage>
</organism>
<dbReference type="GO" id="GO:0043571">
    <property type="term" value="P:maintenance of CRISPR repeat elements"/>
    <property type="evidence" value="ECO:0007669"/>
    <property type="project" value="InterPro"/>
</dbReference>
<evidence type="ECO:0000313" key="2">
    <source>
        <dbReference type="EMBL" id="EFL50712.1"/>
    </source>
</evidence>
<dbReference type="Pfam" id="PF09704">
    <property type="entry name" value="Cas_Cas5d"/>
    <property type="match status" value="1"/>
</dbReference>
<evidence type="ECO:0000256" key="1">
    <source>
        <dbReference type="ARBA" id="ARBA00023118"/>
    </source>
</evidence>
<dbReference type="GO" id="GO:0003723">
    <property type="term" value="F:RNA binding"/>
    <property type="evidence" value="ECO:0007669"/>
    <property type="project" value="InterPro"/>
</dbReference>
<dbReference type="Proteomes" id="UP000006250">
    <property type="component" value="Unassembled WGS sequence"/>
</dbReference>
<dbReference type="EMBL" id="AECZ01000016">
    <property type="protein sequence ID" value="EFL50712.1"/>
    <property type="molecule type" value="Genomic_DNA"/>
</dbReference>
<dbReference type="eggNOG" id="ENOG502Z8QG">
    <property type="taxonomic scope" value="Bacteria"/>
</dbReference>
<reference evidence="2 3" key="1">
    <citation type="submission" date="2010-08" db="EMBL/GenBank/DDBJ databases">
        <title>The draft genome of Desulfovibrio fructosovorans JJ.</title>
        <authorList>
            <consortium name="US DOE Joint Genome Institute (JGI-PGF)"/>
            <person name="Lucas S."/>
            <person name="Copeland A."/>
            <person name="Lapidus A."/>
            <person name="Cheng J.-F."/>
            <person name="Bruce D."/>
            <person name="Goodwin L."/>
            <person name="Pitluck S."/>
            <person name="Land M.L."/>
            <person name="Hauser L."/>
            <person name="Chang Y.-J."/>
            <person name="Jeffries C."/>
            <person name="Wall J.D."/>
            <person name="Stahl D.A."/>
            <person name="Arkin A.P."/>
            <person name="Dehal P."/>
            <person name="Stolyar S.M."/>
            <person name="Hazen T.C."/>
            <person name="Woyke T.J."/>
        </authorList>
    </citation>
    <scope>NUCLEOTIDE SEQUENCE [LARGE SCALE GENOMIC DNA]</scope>
    <source>
        <strain evidence="2 3">JJ</strain>
    </source>
</reference>
<evidence type="ECO:0000313" key="3">
    <source>
        <dbReference type="Proteomes" id="UP000006250"/>
    </source>
</evidence>
<dbReference type="InterPro" id="IPR013422">
    <property type="entry name" value="CRISPR-assoc_prot_Cas5_N"/>
</dbReference>
<dbReference type="InterPro" id="IPR021124">
    <property type="entry name" value="CRISPR-assoc_prot_Cas5"/>
</dbReference>
<dbReference type="NCBIfam" id="TIGR01868">
    <property type="entry name" value="casD_Cas5e"/>
    <property type="match status" value="1"/>
</dbReference>
<proteinExistence type="predicted"/>
<dbReference type="STRING" id="596151.DesfrDRAFT_2473"/>
<sequence>MTEFMVLRLTGPLMVFGDVAVDENRPTAQLPSQSMLTGLVANALGWRAREGARLNRLQERIVYGARRDRVGETFTDYQNVHIAPGQTMWRFRTTGPLKRGGLKYDNVQRWRDYVADGAVTVVLALTPEDEPPTLDAVRRAFLRPARPLFLGRVSCPPSGPLYRGKDVMASSVPEALALVSSLETPGGDFLAQWPGQGTFSGVTDTSSRLVERADLRDWCNDLHQGRRIVAEARLRPEPNRAEEG</sequence>
<comment type="caution">
    <text evidence="2">The sequence shown here is derived from an EMBL/GenBank/DDBJ whole genome shotgun (WGS) entry which is preliminary data.</text>
</comment>
<keyword evidence="1" id="KW-0051">Antiviral defense</keyword>
<keyword evidence="3" id="KW-1185">Reference proteome</keyword>
<dbReference type="InterPro" id="IPR010147">
    <property type="entry name" value="CRISPR-assoc_prot_CasD"/>
</dbReference>
<dbReference type="RefSeq" id="WP_005994302.1">
    <property type="nucleotide sequence ID" value="NZ_AECZ01000016.1"/>
</dbReference>
<gene>
    <name evidence="2" type="ORF">DesfrDRAFT_2473</name>
</gene>
<dbReference type="AlphaFoldDB" id="E1JXX4"/>
<accession>E1JXX4</accession>
<protein>
    <submittedName>
        <fullName evidence="2">CRISPR-associated protein Cas5 family</fullName>
    </submittedName>
</protein>
<dbReference type="CDD" id="cd09645">
    <property type="entry name" value="Cas5_I-E"/>
    <property type="match status" value="1"/>
</dbReference>